<name>A0A562KC85_9BRAD</name>
<dbReference type="AlphaFoldDB" id="A0A562KC85"/>
<dbReference type="Gene3D" id="1.10.3210.10">
    <property type="entry name" value="Hypothetical protein af1432"/>
    <property type="match status" value="1"/>
</dbReference>
<evidence type="ECO:0000313" key="1">
    <source>
        <dbReference type="EMBL" id="TWH92982.1"/>
    </source>
</evidence>
<keyword evidence="2" id="KW-1185">Reference proteome</keyword>
<evidence type="ECO:0000313" key="2">
    <source>
        <dbReference type="Proteomes" id="UP000317176"/>
    </source>
</evidence>
<comment type="caution">
    <text evidence="1">The sequence shown here is derived from an EMBL/GenBank/DDBJ whole genome shotgun (WGS) entry which is preliminary data.</text>
</comment>
<dbReference type="RefSeq" id="WP_430640285.1">
    <property type="nucleotide sequence ID" value="NZ_CP088014.1"/>
</dbReference>
<dbReference type="Proteomes" id="UP000317176">
    <property type="component" value="Unassembled WGS sequence"/>
</dbReference>
<proteinExistence type="predicted"/>
<gene>
    <name evidence="1" type="ORF">IQ17_07071</name>
</gene>
<sequence length="50" mass="5653">MNSKYFQDAEHLPENERDDYEISTDLVEFAALAHDLGHAPFGPGLDECMI</sequence>
<reference evidence="1 2" key="1">
    <citation type="journal article" date="2015" name="Stand. Genomic Sci.">
        <title>Genomic Encyclopedia of Bacterial and Archaeal Type Strains, Phase III: the genomes of soil and plant-associated and newly described type strains.</title>
        <authorList>
            <person name="Whitman W.B."/>
            <person name="Woyke T."/>
            <person name="Klenk H.P."/>
            <person name="Zhou Y."/>
            <person name="Lilburn T.G."/>
            <person name="Beck B.J."/>
            <person name="De Vos P."/>
            <person name="Vandamme P."/>
            <person name="Eisen J.A."/>
            <person name="Garrity G."/>
            <person name="Hugenholtz P."/>
            <person name="Kyrpides N.C."/>
        </authorList>
    </citation>
    <scope>NUCLEOTIDE SEQUENCE [LARGE SCALE GENOMIC DNA]</scope>
    <source>
        <strain evidence="1 2">CGMCC 1.10947</strain>
    </source>
</reference>
<dbReference type="EMBL" id="VLKL01000046">
    <property type="protein sequence ID" value="TWH92982.1"/>
    <property type="molecule type" value="Genomic_DNA"/>
</dbReference>
<organism evidence="1 2">
    <name type="scientific">Bradyrhizobium daqingense</name>
    <dbReference type="NCBI Taxonomy" id="993502"/>
    <lineage>
        <taxon>Bacteria</taxon>
        <taxon>Pseudomonadati</taxon>
        <taxon>Pseudomonadota</taxon>
        <taxon>Alphaproteobacteria</taxon>
        <taxon>Hyphomicrobiales</taxon>
        <taxon>Nitrobacteraceae</taxon>
        <taxon>Bradyrhizobium</taxon>
    </lineage>
</organism>
<protein>
    <submittedName>
        <fullName evidence="1">HD domain-containing protein</fullName>
    </submittedName>
</protein>
<dbReference type="SUPFAM" id="SSF109604">
    <property type="entry name" value="HD-domain/PDEase-like"/>
    <property type="match status" value="1"/>
</dbReference>
<accession>A0A562KC85</accession>